<sequence length="69" mass="7237">MVALVATLASIAPRIHRGAIVVLGAGVARKGSEGMEGDLWGAAGTQKWRGKMGEDGKTLLWKTFVLQSS</sequence>
<accession>A0A5N5GWK8</accession>
<proteinExistence type="predicted"/>
<protein>
    <submittedName>
        <fullName evidence="1">Uncharacterized protein</fullName>
    </submittedName>
</protein>
<name>A0A5N5GWK8_9ROSA</name>
<dbReference type="AlphaFoldDB" id="A0A5N5GWK8"/>
<reference evidence="2" key="2">
    <citation type="submission" date="2019-10" db="EMBL/GenBank/DDBJ databases">
        <title>A de novo genome assembly of a pear dwarfing rootstock.</title>
        <authorList>
            <person name="Wang F."/>
            <person name="Wang J."/>
            <person name="Li S."/>
            <person name="Zhang Y."/>
            <person name="Fang M."/>
            <person name="Ma L."/>
            <person name="Zhao Y."/>
            <person name="Jiang S."/>
        </authorList>
    </citation>
    <scope>NUCLEOTIDE SEQUENCE [LARGE SCALE GENOMIC DNA]</scope>
</reference>
<comment type="caution">
    <text evidence="1">The sequence shown here is derived from an EMBL/GenBank/DDBJ whole genome shotgun (WGS) entry which is preliminary data.</text>
</comment>
<evidence type="ECO:0000313" key="2">
    <source>
        <dbReference type="Proteomes" id="UP000327157"/>
    </source>
</evidence>
<evidence type="ECO:0000313" key="1">
    <source>
        <dbReference type="EMBL" id="KAB2618301.1"/>
    </source>
</evidence>
<organism evidence="1 2">
    <name type="scientific">Pyrus ussuriensis x Pyrus communis</name>
    <dbReference type="NCBI Taxonomy" id="2448454"/>
    <lineage>
        <taxon>Eukaryota</taxon>
        <taxon>Viridiplantae</taxon>
        <taxon>Streptophyta</taxon>
        <taxon>Embryophyta</taxon>
        <taxon>Tracheophyta</taxon>
        <taxon>Spermatophyta</taxon>
        <taxon>Magnoliopsida</taxon>
        <taxon>eudicotyledons</taxon>
        <taxon>Gunneridae</taxon>
        <taxon>Pentapetalae</taxon>
        <taxon>rosids</taxon>
        <taxon>fabids</taxon>
        <taxon>Rosales</taxon>
        <taxon>Rosaceae</taxon>
        <taxon>Amygdaloideae</taxon>
        <taxon>Maleae</taxon>
        <taxon>Pyrus</taxon>
    </lineage>
</organism>
<dbReference type="Proteomes" id="UP000327157">
    <property type="component" value="Chromosome 15"/>
</dbReference>
<dbReference type="EMBL" id="SMOL01000401">
    <property type="protein sequence ID" value="KAB2618301.1"/>
    <property type="molecule type" value="Genomic_DNA"/>
</dbReference>
<keyword evidence="2" id="KW-1185">Reference proteome</keyword>
<gene>
    <name evidence="1" type="ORF">D8674_014170</name>
</gene>
<reference evidence="1 2" key="1">
    <citation type="submission" date="2019-09" db="EMBL/GenBank/DDBJ databases">
        <authorList>
            <person name="Ou C."/>
        </authorList>
    </citation>
    <scope>NUCLEOTIDE SEQUENCE [LARGE SCALE GENOMIC DNA]</scope>
    <source>
        <strain evidence="1">S2</strain>
        <tissue evidence="1">Leaf</tissue>
    </source>
</reference>
<reference evidence="1 2" key="3">
    <citation type="submission" date="2019-11" db="EMBL/GenBank/DDBJ databases">
        <title>A de novo genome assembly of a pear dwarfing rootstock.</title>
        <authorList>
            <person name="Wang F."/>
            <person name="Wang J."/>
            <person name="Li S."/>
            <person name="Zhang Y."/>
            <person name="Fang M."/>
            <person name="Ma L."/>
            <person name="Zhao Y."/>
            <person name="Jiang S."/>
        </authorList>
    </citation>
    <scope>NUCLEOTIDE SEQUENCE [LARGE SCALE GENOMIC DNA]</scope>
    <source>
        <strain evidence="1">S2</strain>
        <tissue evidence="1">Leaf</tissue>
    </source>
</reference>